<dbReference type="PROSITE" id="PS00924">
    <property type="entry name" value="ASP_GLU_RACEMASE_2"/>
    <property type="match status" value="1"/>
</dbReference>
<gene>
    <name evidence="7" type="primary">murI</name>
    <name evidence="8" type="ORF">SAMN06295916_0244</name>
</gene>
<organism evidence="8 9">
    <name type="scientific">Polynucleobacter victoriensis</name>
    <dbReference type="NCBI Taxonomy" id="2049319"/>
    <lineage>
        <taxon>Bacteria</taxon>
        <taxon>Pseudomonadati</taxon>
        <taxon>Pseudomonadota</taxon>
        <taxon>Betaproteobacteria</taxon>
        <taxon>Burkholderiales</taxon>
        <taxon>Burkholderiaceae</taxon>
        <taxon>Polynucleobacter</taxon>
    </lineage>
</organism>
<dbReference type="RefSeq" id="WP_088812094.1">
    <property type="nucleotide sequence ID" value="NZ_FYEX01000001.1"/>
</dbReference>
<dbReference type="OrthoDB" id="9801055at2"/>
<dbReference type="Proteomes" id="UP000197215">
    <property type="component" value="Unassembled WGS sequence"/>
</dbReference>
<feature type="active site" description="Proton donor/acceptor" evidence="7">
    <location>
        <position position="182"/>
    </location>
</feature>
<dbReference type="EC" id="5.1.1.3" evidence="2 7"/>
<dbReference type="PANTHER" id="PTHR21198">
    <property type="entry name" value="GLUTAMATE RACEMASE"/>
    <property type="match status" value="1"/>
</dbReference>
<dbReference type="GO" id="GO:0071555">
    <property type="term" value="P:cell wall organization"/>
    <property type="evidence" value="ECO:0007669"/>
    <property type="project" value="UniProtKB-KW"/>
</dbReference>
<evidence type="ECO:0000313" key="9">
    <source>
        <dbReference type="Proteomes" id="UP000197215"/>
    </source>
</evidence>
<sequence length="267" mass="28906">MATIGVFDSGIGGLTVLNEALRQAPAHHYIYLADSANAPYGEKSSEWVATRSLDLCHWLVREGCQALVVACNTATAEAIAHIRHEMPAIPIIGVEPGIKPAVTKSQNQKVGVLATQNTLKSDKFKALLESLEGNCEFISQAGLGLVPLIESGAINSPETEQLLREHLAPLQEAQIDTLVLGCTHYPFLAPLIRKILGAEIEIIDTSDAVVKQLSRKLEEFHLLQSAPPRTIRLYSTLDADALLAHAKQLIPLALDQHSIETSTVFIS</sequence>
<keyword evidence="4 7" id="KW-0573">Peptidoglycan synthesis</keyword>
<dbReference type="SUPFAM" id="SSF53681">
    <property type="entry name" value="Aspartate/glutamate racemase"/>
    <property type="match status" value="2"/>
</dbReference>
<keyword evidence="5 7" id="KW-0413">Isomerase</keyword>
<proteinExistence type="inferred from homology"/>
<keyword evidence="6 7" id="KW-0961">Cell wall biogenesis/degradation</keyword>
<evidence type="ECO:0000256" key="7">
    <source>
        <dbReference type="HAMAP-Rule" id="MF_00258"/>
    </source>
</evidence>
<dbReference type="GO" id="GO:0008881">
    <property type="term" value="F:glutamate racemase activity"/>
    <property type="evidence" value="ECO:0007669"/>
    <property type="project" value="UniProtKB-UniRule"/>
</dbReference>
<dbReference type="EMBL" id="FYEX01000001">
    <property type="protein sequence ID" value="SNC60282.1"/>
    <property type="molecule type" value="Genomic_DNA"/>
</dbReference>
<protein>
    <recommendedName>
        <fullName evidence="2 7">Glutamate racemase</fullName>
        <ecNumber evidence="2 7">5.1.1.3</ecNumber>
    </recommendedName>
</protein>
<keyword evidence="3 7" id="KW-0133">Cell shape</keyword>
<dbReference type="NCBIfam" id="TIGR00067">
    <property type="entry name" value="glut_race"/>
    <property type="match status" value="1"/>
</dbReference>
<dbReference type="InterPro" id="IPR015942">
    <property type="entry name" value="Asp/Glu/hydantoin_racemase"/>
</dbReference>
<evidence type="ECO:0000256" key="4">
    <source>
        <dbReference type="ARBA" id="ARBA00022984"/>
    </source>
</evidence>
<dbReference type="InterPro" id="IPR001920">
    <property type="entry name" value="Asp/Glu_race"/>
</dbReference>
<dbReference type="FunFam" id="3.40.50.1860:FF:000001">
    <property type="entry name" value="Glutamate racemase"/>
    <property type="match status" value="1"/>
</dbReference>
<feature type="binding site" evidence="7">
    <location>
        <begin position="72"/>
        <end position="73"/>
    </location>
    <ligand>
        <name>substrate</name>
    </ligand>
</feature>
<dbReference type="InterPro" id="IPR033134">
    <property type="entry name" value="Asp/Glu_racemase_AS_2"/>
</dbReference>
<comment type="catalytic activity">
    <reaction evidence="1 7">
        <text>L-glutamate = D-glutamate</text>
        <dbReference type="Rhea" id="RHEA:12813"/>
        <dbReference type="ChEBI" id="CHEBI:29985"/>
        <dbReference type="ChEBI" id="CHEBI:29986"/>
        <dbReference type="EC" id="5.1.1.3"/>
    </reaction>
</comment>
<dbReference type="HAMAP" id="MF_00258">
    <property type="entry name" value="Glu_racemase"/>
    <property type="match status" value="1"/>
</dbReference>
<evidence type="ECO:0000256" key="1">
    <source>
        <dbReference type="ARBA" id="ARBA00001602"/>
    </source>
</evidence>
<evidence type="ECO:0000256" key="2">
    <source>
        <dbReference type="ARBA" id="ARBA00013090"/>
    </source>
</evidence>
<evidence type="ECO:0000256" key="6">
    <source>
        <dbReference type="ARBA" id="ARBA00023316"/>
    </source>
</evidence>
<name>A0A212T2L5_9BURK</name>
<comment type="pathway">
    <text evidence="7">Cell wall biogenesis; peptidoglycan biosynthesis.</text>
</comment>
<feature type="binding site" evidence="7">
    <location>
        <begin position="8"/>
        <end position="9"/>
    </location>
    <ligand>
        <name>substrate</name>
    </ligand>
</feature>
<dbReference type="InterPro" id="IPR018187">
    <property type="entry name" value="Asp/Glu_racemase_AS_1"/>
</dbReference>
<feature type="binding site" evidence="7">
    <location>
        <begin position="183"/>
        <end position="184"/>
    </location>
    <ligand>
        <name>substrate</name>
    </ligand>
</feature>
<dbReference type="AlphaFoldDB" id="A0A212T2L5"/>
<feature type="active site" description="Proton donor/acceptor" evidence="7">
    <location>
        <position position="71"/>
    </location>
</feature>
<evidence type="ECO:0000256" key="3">
    <source>
        <dbReference type="ARBA" id="ARBA00022960"/>
    </source>
</evidence>
<dbReference type="InterPro" id="IPR004391">
    <property type="entry name" value="Glu_race"/>
</dbReference>
<dbReference type="GO" id="GO:0009252">
    <property type="term" value="P:peptidoglycan biosynthetic process"/>
    <property type="evidence" value="ECO:0007669"/>
    <property type="project" value="UniProtKB-UniRule"/>
</dbReference>
<evidence type="ECO:0000256" key="5">
    <source>
        <dbReference type="ARBA" id="ARBA00023235"/>
    </source>
</evidence>
<dbReference type="GO" id="GO:0008360">
    <property type="term" value="P:regulation of cell shape"/>
    <property type="evidence" value="ECO:0007669"/>
    <property type="project" value="UniProtKB-KW"/>
</dbReference>
<evidence type="ECO:0000313" key="8">
    <source>
        <dbReference type="EMBL" id="SNC60282.1"/>
    </source>
</evidence>
<comment type="similarity">
    <text evidence="7">Belongs to the aspartate/glutamate racemases family.</text>
</comment>
<comment type="function">
    <text evidence="7">Provides the (R)-glutamate required for cell wall biosynthesis.</text>
</comment>
<feature type="binding site" evidence="7">
    <location>
        <begin position="40"/>
        <end position="41"/>
    </location>
    <ligand>
        <name>substrate</name>
    </ligand>
</feature>
<reference evidence="9" key="1">
    <citation type="submission" date="2017-06" db="EMBL/GenBank/DDBJ databases">
        <authorList>
            <person name="Varghese N."/>
            <person name="Submissions S."/>
        </authorList>
    </citation>
    <scope>NUCLEOTIDE SEQUENCE [LARGE SCALE GENOMIC DNA]</scope>
    <source>
        <strain evidence="9">MWH-VicM1</strain>
    </source>
</reference>
<dbReference type="UniPathway" id="UPA00219"/>
<dbReference type="Pfam" id="PF01177">
    <property type="entry name" value="Asp_Glu_race"/>
    <property type="match status" value="1"/>
</dbReference>
<keyword evidence="9" id="KW-1185">Reference proteome</keyword>
<dbReference type="PROSITE" id="PS00923">
    <property type="entry name" value="ASP_GLU_RACEMASE_1"/>
    <property type="match status" value="1"/>
</dbReference>
<dbReference type="PANTHER" id="PTHR21198:SF3">
    <property type="entry name" value="GLUTAMATE RACEMASE"/>
    <property type="match status" value="1"/>
</dbReference>
<dbReference type="Gene3D" id="3.40.50.1860">
    <property type="match status" value="2"/>
</dbReference>
<accession>A0A212T2L5</accession>